<dbReference type="Gramene" id="MELO3C035657.2.1">
    <property type="protein sequence ID" value="MELO3C035657.2.1"/>
    <property type="gene ID" value="MELO3C035657.2"/>
</dbReference>
<evidence type="ECO:0000313" key="2">
    <source>
        <dbReference type="EnsemblPlants" id="MELO3C035657.2.1"/>
    </source>
</evidence>
<protein>
    <recommendedName>
        <fullName evidence="3">CACTA en-spm transposon protein</fullName>
    </recommendedName>
</protein>
<dbReference type="EnsemblPlants" id="MELO3C035657.2.1">
    <property type="protein sequence ID" value="MELO3C035657.2.1"/>
    <property type="gene ID" value="MELO3C035657.2"/>
</dbReference>
<evidence type="ECO:0000256" key="1">
    <source>
        <dbReference type="SAM" id="MobiDB-lite"/>
    </source>
</evidence>
<name>A0A9I9EMV6_CUCME</name>
<accession>A0A9I9EMV6</accession>
<sequence length="177" mass="20325">MIHLYVSTYMFRLQKITLDRRTLCSLKFEDDLDNLEGRSSFVGDNAGSSSQPLATLTLKRSVQSRLLELERHVAVNGHILMMIALGAEKPISPHAVRFSQTLAENTLRSSRATARFVEHQMLTTVKEFWTDCHRHFKKYSDPEEARANPPNEQSQTNKTARQKQPYNQSSRSKSFIQ</sequence>
<organism evidence="2">
    <name type="scientific">Cucumis melo</name>
    <name type="common">Muskmelon</name>
    <dbReference type="NCBI Taxonomy" id="3656"/>
    <lineage>
        <taxon>Eukaryota</taxon>
        <taxon>Viridiplantae</taxon>
        <taxon>Streptophyta</taxon>
        <taxon>Embryophyta</taxon>
        <taxon>Tracheophyta</taxon>
        <taxon>Spermatophyta</taxon>
        <taxon>Magnoliopsida</taxon>
        <taxon>eudicotyledons</taxon>
        <taxon>Gunneridae</taxon>
        <taxon>Pentapetalae</taxon>
        <taxon>rosids</taxon>
        <taxon>fabids</taxon>
        <taxon>Cucurbitales</taxon>
        <taxon>Cucurbitaceae</taxon>
        <taxon>Benincaseae</taxon>
        <taxon>Cucumis</taxon>
    </lineage>
</organism>
<feature type="compositionally biased region" description="Polar residues" evidence="1">
    <location>
        <begin position="150"/>
        <end position="177"/>
    </location>
</feature>
<dbReference type="AlphaFoldDB" id="A0A9I9EMV6"/>
<evidence type="ECO:0008006" key="3">
    <source>
        <dbReference type="Google" id="ProtNLM"/>
    </source>
</evidence>
<reference evidence="2" key="1">
    <citation type="submission" date="2023-03" db="UniProtKB">
        <authorList>
            <consortium name="EnsemblPlants"/>
        </authorList>
    </citation>
    <scope>IDENTIFICATION</scope>
</reference>
<feature type="region of interest" description="Disordered" evidence="1">
    <location>
        <begin position="139"/>
        <end position="177"/>
    </location>
</feature>
<proteinExistence type="predicted"/>